<dbReference type="InterPro" id="IPR050977">
    <property type="entry name" value="Fungal_Meroterpenoid_Isomerase"/>
</dbReference>
<reference evidence="1" key="1">
    <citation type="submission" date="2023-06" db="EMBL/GenBank/DDBJ databases">
        <authorList>
            <person name="Noh H."/>
        </authorList>
    </citation>
    <scope>NUCLEOTIDE SEQUENCE</scope>
    <source>
        <strain evidence="1">DUCC20226</strain>
    </source>
</reference>
<dbReference type="Gene3D" id="3.10.450.50">
    <property type="match status" value="1"/>
</dbReference>
<organism evidence="1 2">
    <name type="scientific">Phomopsis amygdali</name>
    <name type="common">Fusicoccum amygdali</name>
    <dbReference type="NCBI Taxonomy" id="1214568"/>
    <lineage>
        <taxon>Eukaryota</taxon>
        <taxon>Fungi</taxon>
        <taxon>Dikarya</taxon>
        <taxon>Ascomycota</taxon>
        <taxon>Pezizomycotina</taxon>
        <taxon>Sordariomycetes</taxon>
        <taxon>Sordariomycetidae</taxon>
        <taxon>Diaporthales</taxon>
        <taxon>Diaporthaceae</taxon>
        <taxon>Diaporthe</taxon>
    </lineage>
</organism>
<accession>A0AAD9SCI5</accession>
<gene>
    <name evidence="1" type="ORF">N8I77_007189</name>
</gene>
<dbReference type="EMBL" id="JAUJFL010000004">
    <property type="protein sequence ID" value="KAK2604245.1"/>
    <property type="molecule type" value="Genomic_DNA"/>
</dbReference>
<comment type="caution">
    <text evidence="1">The sequence shown here is derived from an EMBL/GenBank/DDBJ whole genome shotgun (WGS) entry which is preliminary data.</text>
</comment>
<evidence type="ECO:0000313" key="1">
    <source>
        <dbReference type="EMBL" id="KAK2604245.1"/>
    </source>
</evidence>
<evidence type="ECO:0000313" key="2">
    <source>
        <dbReference type="Proteomes" id="UP001265746"/>
    </source>
</evidence>
<dbReference type="PANTHER" id="PTHR39598">
    <property type="entry name" value="AUSTINOL SYNTHESIS PROTEIN F-RELATED"/>
    <property type="match status" value="1"/>
</dbReference>
<dbReference type="AlphaFoldDB" id="A0AAD9SCI5"/>
<dbReference type="PANTHER" id="PTHR39598:SF1">
    <property type="entry name" value="AUSTINOID BIOSYNTHESIS CLUSTERS PROTEIN F-RELATED"/>
    <property type="match status" value="1"/>
</dbReference>
<keyword evidence="2" id="KW-1185">Reference proteome</keyword>
<evidence type="ECO:0008006" key="3">
    <source>
        <dbReference type="Google" id="ProtNLM"/>
    </source>
</evidence>
<sequence>MSSVTETQAATLNKFIKGWAEWTPESMLETWSQDCTQKNLPFSSNVPIKSRADAEKLFPILMSFMTDFELKVHNIVHDPAQRKAAIYALTTANTPAGPYSNEHAMFVWFDESGEKINKLEEMFDSVVMRDILPKLEQYKAEKQAKAASH</sequence>
<dbReference type="InterPro" id="IPR032710">
    <property type="entry name" value="NTF2-like_dom_sf"/>
</dbReference>
<protein>
    <recommendedName>
        <fullName evidence="3">SnoaL-like domain-containing protein</fullName>
    </recommendedName>
</protein>
<dbReference type="Proteomes" id="UP001265746">
    <property type="component" value="Unassembled WGS sequence"/>
</dbReference>
<dbReference type="SUPFAM" id="SSF54427">
    <property type="entry name" value="NTF2-like"/>
    <property type="match status" value="1"/>
</dbReference>
<name>A0AAD9SCI5_PHOAM</name>
<proteinExistence type="predicted"/>